<evidence type="ECO:0000256" key="2">
    <source>
        <dbReference type="SAM" id="Phobius"/>
    </source>
</evidence>
<dbReference type="GeneID" id="72064964"/>
<dbReference type="RefSeq" id="XP_047840059.1">
    <property type="nucleotide sequence ID" value="XM_047984087.1"/>
</dbReference>
<evidence type="ECO:0000313" key="4">
    <source>
        <dbReference type="Proteomes" id="UP000829364"/>
    </source>
</evidence>
<dbReference type="Proteomes" id="UP000829364">
    <property type="component" value="Chromosome 2"/>
</dbReference>
<proteinExistence type="predicted"/>
<gene>
    <name evidence="3" type="ORF">JDV02_003004</name>
</gene>
<organism evidence="3 4">
    <name type="scientific">Purpureocillium takamizusanense</name>
    <dbReference type="NCBI Taxonomy" id="2060973"/>
    <lineage>
        <taxon>Eukaryota</taxon>
        <taxon>Fungi</taxon>
        <taxon>Dikarya</taxon>
        <taxon>Ascomycota</taxon>
        <taxon>Pezizomycotina</taxon>
        <taxon>Sordariomycetes</taxon>
        <taxon>Hypocreomycetidae</taxon>
        <taxon>Hypocreales</taxon>
        <taxon>Ophiocordycipitaceae</taxon>
        <taxon>Purpureocillium</taxon>
    </lineage>
</organism>
<accession>A0A9Q8V8C5</accession>
<name>A0A9Q8V8C5_9HYPO</name>
<dbReference type="KEGG" id="ptkz:JDV02_003004"/>
<protein>
    <submittedName>
        <fullName evidence="3">Uncharacterized protein</fullName>
    </submittedName>
</protein>
<dbReference type="AlphaFoldDB" id="A0A9Q8V8C5"/>
<dbReference type="EMBL" id="CP086355">
    <property type="protein sequence ID" value="UNI16578.1"/>
    <property type="molecule type" value="Genomic_DNA"/>
</dbReference>
<sequence>MFIAARASESDADDKNHVNLNVLIPVVIVLGVFAFLFFGCLGLPWQQFLGRRFGFKRERQQSYQLDPIIQAKLENIEAGRRLSTAAHPPGHTFEASSLHGRTHIGTNSSAEASRVTIGPEATPWDPTASEPGASRYIQAPPPIYTTK</sequence>
<keyword evidence="2" id="KW-0812">Transmembrane</keyword>
<feature type="transmembrane region" description="Helical" evidence="2">
    <location>
        <begin position="22"/>
        <end position="43"/>
    </location>
</feature>
<keyword evidence="4" id="KW-1185">Reference proteome</keyword>
<feature type="region of interest" description="Disordered" evidence="1">
    <location>
        <begin position="84"/>
        <end position="147"/>
    </location>
</feature>
<evidence type="ECO:0000313" key="3">
    <source>
        <dbReference type="EMBL" id="UNI16578.1"/>
    </source>
</evidence>
<evidence type="ECO:0000256" key="1">
    <source>
        <dbReference type="SAM" id="MobiDB-lite"/>
    </source>
</evidence>
<dbReference type="OrthoDB" id="10416633at2759"/>
<keyword evidence="2" id="KW-0472">Membrane</keyword>
<keyword evidence="2" id="KW-1133">Transmembrane helix</keyword>
<reference evidence="3" key="1">
    <citation type="submission" date="2021-11" db="EMBL/GenBank/DDBJ databases">
        <title>Purpureocillium_takamizusanense_genome.</title>
        <authorList>
            <person name="Nguyen N.-H."/>
        </authorList>
    </citation>
    <scope>NUCLEOTIDE SEQUENCE</scope>
    <source>
        <strain evidence="3">PT3</strain>
    </source>
</reference>